<keyword evidence="3" id="KW-0378">Hydrolase</keyword>
<dbReference type="RefSeq" id="WP_151023488.1">
    <property type="nucleotide sequence ID" value="NZ_BAAAEB010000051.1"/>
</dbReference>
<dbReference type="InterPro" id="IPR036514">
    <property type="entry name" value="SGNH_hydro_sf"/>
</dbReference>
<dbReference type="GO" id="GO:0016788">
    <property type="term" value="F:hydrolase activity, acting on ester bonds"/>
    <property type="evidence" value="ECO:0007669"/>
    <property type="project" value="UniProtKB-ARBA"/>
</dbReference>
<evidence type="ECO:0000256" key="1">
    <source>
        <dbReference type="SAM" id="MobiDB-lite"/>
    </source>
</evidence>
<sequence length="241" mass="26398">MLVSLATAFVVASSGCGGGGGGDDAPAPAPATPQEAPKHVVIDAEGDSTMWGFQTIDGKGTQTAHNPPAIVQATLQDRYGPTVTVLNHAIPSMTIINRMEGTGAYSQTYSQELASTTTHVVVVNFALNDTNNMPNESPQLYREYLERFVDESQRAGRIVVLEEPNPTKSDDFNQYVALYVQAMNEVAYARNIPIVRQFHYIQTLPNWKALLIDTEHPTDELYRIKAARQVEVLDPIVRALL</sequence>
<name>A0A849BMT0_9BURK</name>
<dbReference type="SUPFAM" id="SSF52266">
    <property type="entry name" value="SGNH hydrolase"/>
    <property type="match status" value="1"/>
</dbReference>
<protein>
    <submittedName>
        <fullName evidence="3">SGNH/GDSL hydrolase family protein</fullName>
    </submittedName>
</protein>
<dbReference type="Proteomes" id="UP000542973">
    <property type="component" value="Unassembled WGS sequence"/>
</dbReference>
<dbReference type="EMBL" id="JABEMD010000060">
    <property type="protein sequence ID" value="NNH13817.1"/>
    <property type="molecule type" value="Genomic_DNA"/>
</dbReference>
<feature type="region of interest" description="Disordered" evidence="1">
    <location>
        <begin position="17"/>
        <end position="36"/>
    </location>
</feature>
<organism evidence="3 4">
    <name type="scientific">Cupriavidus gilardii</name>
    <dbReference type="NCBI Taxonomy" id="82541"/>
    <lineage>
        <taxon>Bacteria</taxon>
        <taxon>Pseudomonadati</taxon>
        <taxon>Pseudomonadota</taxon>
        <taxon>Betaproteobacteria</taxon>
        <taxon>Burkholderiales</taxon>
        <taxon>Burkholderiaceae</taxon>
        <taxon>Cupriavidus</taxon>
    </lineage>
</organism>
<evidence type="ECO:0000313" key="4">
    <source>
        <dbReference type="Proteomes" id="UP000542973"/>
    </source>
</evidence>
<dbReference type="AlphaFoldDB" id="A0A849BMT0"/>
<dbReference type="Pfam" id="PF13472">
    <property type="entry name" value="Lipase_GDSL_2"/>
    <property type="match status" value="1"/>
</dbReference>
<accession>A0A849BMT0</accession>
<proteinExistence type="predicted"/>
<dbReference type="InterPro" id="IPR013830">
    <property type="entry name" value="SGNH_hydro"/>
</dbReference>
<gene>
    <name evidence="3" type="ORF">HLB16_23485</name>
</gene>
<comment type="caution">
    <text evidence="3">The sequence shown here is derived from an EMBL/GenBank/DDBJ whole genome shotgun (WGS) entry which is preliminary data.</text>
</comment>
<evidence type="ECO:0000313" key="3">
    <source>
        <dbReference type="EMBL" id="NNH13817.1"/>
    </source>
</evidence>
<feature type="domain" description="SGNH hydrolase-type esterase" evidence="2">
    <location>
        <begin position="46"/>
        <end position="224"/>
    </location>
</feature>
<evidence type="ECO:0000259" key="2">
    <source>
        <dbReference type="Pfam" id="PF13472"/>
    </source>
</evidence>
<reference evidence="3 4" key="1">
    <citation type="submission" date="2020-05" db="EMBL/GenBank/DDBJ databases">
        <title>MicrobeNet Type strains.</title>
        <authorList>
            <person name="Nicholson A.C."/>
        </authorList>
    </citation>
    <scope>NUCLEOTIDE SEQUENCE [LARGE SCALE GENOMIC DNA]</scope>
    <source>
        <strain evidence="3 4">ATCC 700815</strain>
    </source>
</reference>
<dbReference type="CDD" id="cd00229">
    <property type="entry name" value="SGNH_hydrolase"/>
    <property type="match status" value="1"/>
</dbReference>
<dbReference type="Gene3D" id="3.40.50.1110">
    <property type="entry name" value="SGNH hydrolase"/>
    <property type="match status" value="1"/>
</dbReference>